<dbReference type="AlphaFoldDB" id="A0A0P0DA13"/>
<dbReference type="Proteomes" id="UP000057981">
    <property type="component" value="Chromosome"/>
</dbReference>
<protein>
    <submittedName>
        <fullName evidence="1">Uncharacterized protein</fullName>
    </submittedName>
</protein>
<dbReference type="Pfam" id="PF20391">
    <property type="entry name" value="DUF6686"/>
    <property type="match status" value="1"/>
</dbReference>
<gene>
    <name evidence="1" type="ORF">APS56_11585</name>
</gene>
<dbReference type="InterPro" id="IPR046508">
    <property type="entry name" value="DUF6686"/>
</dbReference>
<sequence>MLLNDSSMCNNNIKTVSKVKNGELYVCSQCHIYHLEFNNIYLKFNRKEFENFKTYIFDIEIDYWEHKYACSKMKRKVPIPSLQTNLVLMFSREEIYELQLLLSNNSLNPLLETKDIDYTLILN</sequence>
<keyword evidence="2" id="KW-1185">Reference proteome</keyword>
<organism evidence="1 2">
    <name type="scientific">Pseudalgibacter alginicilyticus</name>
    <dbReference type="NCBI Taxonomy" id="1736674"/>
    <lineage>
        <taxon>Bacteria</taxon>
        <taxon>Pseudomonadati</taxon>
        <taxon>Bacteroidota</taxon>
        <taxon>Flavobacteriia</taxon>
        <taxon>Flavobacteriales</taxon>
        <taxon>Flavobacteriaceae</taxon>
        <taxon>Pseudalgibacter</taxon>
    </lineage>
</organism>
<dbReference type="EMBL" id="CP012898">
    <property type="protein sequence ID" value="ALJ05727.1"/>
    <property type="molecule type" value="Genomic_DNA"/>
</dbReference>
<dbReference type="STRING" id="1736674.APS56_11585"/>
<proteinExistence type="predicted"/>
<dbReference type="KEGG" id="ahz:APS56_11585"/>
<accession>A0A0P0DA13</accession>
<reference evidence="1 2" key="1">
    <citation type="submission" date="2015-10" db="EMBL/GenBank/DDBJ databases">
        <authorList>
            <person name="Gilbert D.G."/>
        </authorList>
    </citation>
    <scope>NUCLEOTIDE SEQUENCE [LARGE SCALE GENOMIC DNA]</scope>
    <source>
        <strain evidence="2">HZ-22</strain>
    </source>
</reference>
<evidence type="ECO:0000313" key="1">
    <source>
        <dbReference type="EMBL" id="ALJ05727.1"/>
    </source>
</evidence>
<name>A0A0P0DA13_9FLAO</name>
<evidence type="ECO:0000313" key="2">
    <source>
        <dbReference type="Proteomes" id="UP000057981"/>
    </source>
</evidence>